<dbReference type="InterPro" id="IPR052337">
    <property type="entry name" value="SAT4-like"/>
</dbReference>
<evidence type="ECO:0000256" key="2">
    <source>
        <dbReference type="ARBA" id="ARBA00022692"/>
    </source>
</evidence>
<comment type="subcellular location">
    <subcellularLocation>
        <location evidence="1">Membrane</location>
        <topology evidence="1">Multi-pass membrane protein</topology>
    </subcellularLocation>
</comment>
<comment type="similarity">
    <text evidence="5">Belongs to the SAT4 family.</text>
</comment>
<feature type="transmembrane region" description="Helical" evidence="6">
    <location>
        <begin position="256"/>
        <end position="275"/>
    </location>
</feature>
<feature type="domain" description="Rhodopsin" evidence="7">
    <location>
        <begin position="41"/>
        <end position="277"/>
    </location>
</feature>
<dbReference type="RefSeq" id="XP_062643533.1">
    <property type="nucleotide sequence ID" value="XM_062793824.1"/>
</dbReference>
<dbReference type="Proteomes" id="UP001302602">
    <property type="component" value="Unassembled WGS sequence"/>
</dbReference>
<proteinExistence type="inferred from homology"/>
<gene>
    <name evidence="8" type="ORF">N657DRAFT_649905</name>
</gene>
<reference evidence="8" key="1">
    <citation type="journal article" date="2023" name="Mol. Phylogenet. Evol.">
        <title>Genome-scale phylogeny and comparative genomics of the fungal order Sordariales.</title>
        <authorList>
            <person name="Hensen N."/>
            <person name="Bonometti L."/>
            <person name="Westerberg I."/>
            <person name="Brannstrom I.O."/>
            <person name="Guillou S."/>
            <person name="Cros-Aarteil S."/>
            <person name="Calhoun S."/>
            <person name="Haridas S."/>
            <person name="Kuo A."/>
            <person name="Mondo S."/>
            <person name="Pangilinan J."/>
            <person name="Riley R."/>
            <person name="LaButti K."/>
            <person name="Andreopoulos B."/>
            <person name="Lipzen A."/>
            <person name="Chen C."/>
            <person name="Yan M."/>
            <person name="Daum C."/>
            <person name="Ng V."/>
            <person name="Clum A."/>
            <person name="Steindorff A."/>
            <person name="Ohm R.A."/>
            <person name="Martin F."/>
            <person name="Silar P."/>
            <person name="Natvig D.O."/>
            <person name="Lalanne C."/>
            <person name="Gautier V."/>
            <person name="Ament-Velasquez S.L."/>
            <person name="Kruys A."/>
            <person name="Hutchinson M.I."/>
            <person name="Powell A.J."/>
            <person name="Barry K."/>
            <person name="Miller A.N."/>
            <person name="Grigoriev I.V."/>
            <person name="Debuchy R."/>
            <person name="Gladieux P."/>
            <person name="Hiltunen Thoren M."/>
            <person name="Johannesson H."/>
        </authorList>
    </citation>
    <scope>NUCLEOTIDE SEQUENCE</scope>
    <source>
        <strain evidence="8">CBS 731.68</strain>
    </source>
</reference>
<keyword evidence="3 6" id="KW-1133">Transmembrane helix</keyword>
<evidence type="ECO:0000256" key="4">
    <source>
        <dbReference type="ARBA" id="ARBA00023136"/>
    </source>
</evidence>
<dbReference type="PANTHER" id="PTHR33048">
    <property type="entry name" value="PTH11-LIKE INTEGRAL MEMBRANE PROTEIN (AFU_ORTHOLOGUE AFUA_5G11245)"/>
    <property type="match status" value="1"/>
</dbReference>
<dbReference type="GO" id="GO:0016020">
    <property type="term" value="C:membrane"/>
    <property type="evidence" value="ECO:0007669"/>
    <property type="project" value="UniProtKB-SubCell"/>
</dbReference>
<keyword evidence="4 6" id="KW-0472">Membrane</keyword>
<comment type="caution">
    <text evidence="8">The sequence shown here is derived from an EMBL/GenBank/DDBJ whole genome shotgun (WGS) entry which is preliminary data.</text>
</comment>
<feature type="transmembrane region" description="Helical" evidence="6">
    <location>
        <begin position="53"/>
        <end position="74"/>
    </location>
</feature>
<name>A0AAN6TS80_9PEZI</name>
<dbReference type="GeneID" id="87830593"/>
<dbReference type="InterPro" id="IPR049326">
    <property type="entry name" value="Rhodopsin_dom_fungi"/>
</dbReference>
<evidence type="ECO:0000256" key="6">
    <source>
        <dbReference type="SAM" id="Phobius"/>
    </source>
</evidence>
<dbReference type="PANTHER" id="PTHR33048:SF42">
    <property type="entry name" value="INTEGRAL MEMBRANE PROTEIN"/>
    <property type="match status" value="1"/>
</dbReference>
<keyword evidence="2 6" id="KW-0812">Transmembrane</keyword>
<feature type="transmembrane region" description="Helical" evidence="6">
    <location>
        <begin position="181"/>
        <end position="203"/>
    </location>
</feature>
<feature type="transmembrane region" description="Helical" evidence="6">
    <location>
        <begin position="215"/>
        <end position="236"/>
    </location>
</feature>
<protein>
    <recommendedName>
        <fullName evidence="7">Rhodopsin domain-containing protein</fullName>
    </recommendedName>
</protein>
<dbReference type="Pfam" id="PF20684">
    <property type="entry name" value="Fung_rhodopsin"/>
    <property type="match status" value="1"/>
</dbReference>
<evidence type="ECO:0000313" key="9">
    <source>
        <dbReference type="Proteomes" id="UP001302602"/>
    </source>
</evidence>
<keyword evidence="9" id="KW-1185">Reference proteome</keyword>
<organism evidence="8 9">
    <name type="scientific">Parathielavia appendiculata</name>
    <dbReference type="NCBI Taxonomy" id="2587402"/>
    <lineage>
        <taxon>Eukaryota</taxon>
        <taxon>Fungi</taxon>
        <taxon>Dikarya</taxon>
        <taxon>Ascomycota</taxon>
        <taxon>Pezizomycotina</taxon>
        <taxon>Sordariomycetes</taxon>
        <taxon>Sordariomycetidae</taxon>
        <taxon>Sordariales</taxon>
        <taxon>Chaetomiaceae</taxon>
        <taxon>Parathielavia</taxon>
    </lineage>
</organism>
<feature type="transmembrane region" description="Helical" evidence="6">
    <location>
        <begin position="94"/>
        <end position="114"/>
    </location>
</feature>
<evidence type="ECO:0000313" key="8">
    <source>
        <dbReference type="EMBL" id="KAK4119760.1"/>
    </source>
</evidence>
<feature type="transmembrane region" description="Helical" evidence="6">
    <location>
        <begin position="135"/>
        <end position="161"/>
    </location>
</feature>
<evidence type="ECO:0000256" key="3">
    <source>
        <dbReference type="ARBA" id="ARBA00022989"/>
    </source>
</evidence>
<reference evidence="8" key="2">
    <citation type="submission" date="2023-05" db="EMBL/GenBank/DDBJ databases">
        <authorList>
            <consortium name="Lawrence Berkeley National Laboratory"/>
            <person name="Steindorff A."/>
            <person name="Hensen N."/>
            <person name="Bonometti L."/>
            <person name="Westerberg I."/>
            <person name="Brannstrom I.O."/>
            <person name="Guillou S."/>
            <person name="Cros-Aarteil S."/>
            <person name="Calhoun S."/>
            <person name="Haridas S."/>
            <person name="Kuo A."/>
            <person name="Mondo S."/>
            <person name="Pangilinan J."/>
            <person name="Riley R."/>
            <person name="Labutti K."/>
            <person name="Andreopoulos B."/>
            <person name="Lipzen A."/>
            <person name="Chen C."/>
            <person name="Yanf M."/>
            <person name="Daum C."/>
            <person name="Ng V."/>
            <person name="Clum A."/>
            <person name="Ohm R."/>
            <person name="Martin F."/>
            <person name="Silar P."/>
            <person name="Natvig D."/>
            <person name="Lalanne C."/>
            <person name="Gautier V."/>
            <person name="Ament-Velasquez S.L."/>
            <person name="Kruys A."/>
            <person name="Hutchinson M.I."/>
            <person name="Powell A.J."/>
            <person name="Barry K."/>
            <person name="Miller A.N."/>
            <person name="Grigoriev I.V."/>
            <person name="Debuchy R."/>
            <person name="Gladieux P."/>
            <person name="Thoren M.H."/>
            <person name="Johannesson H."/>
        </authorList>
    </citation>
    <scope>NUCLEOTIDE SEQUENCE</scope>
    <source>
        <strain evidence="8">CBS 731.68</strain>
    </source>
</reference>
<dbReference type="AlphaFoldDB" id="A0AAN6TS80"/>
<feature type="transmembrane region" description="Helical" evidence="6">
    <location>
        <begin position="20"/>
        <end position="41"/>
    </location>
</feature>
<dbReference type="EMBL" id="MU853245">
    <property type="protein sequence ID" value="KAK4119760.1"/>
    <property type="molecule type" value="Genomic_DNA"/>
</dbReference>
<accession>A0AAN6TS80</accession>
<evidence type="ECO:0000256" key="5">
    <source>
        <dbReference type="ARBA" id="ARBA00038359"/>
    </source>
</evidence>
<sequence length="345" mass="38397">MHISSIVRRDELLPREVVSFAGRMLWAIWSLTIAATVFLALRLYCKLSRGRLLWWDDYFLIASWVLVLASSAMLTEGVKYGIGLFWEDMDPKNLPVVLVLSYGAGLGGTVAAAWSKTSFAITLLRISTGWVKWAIWFIIVSVNIVLGVSGLILWIQCWPIPKLWLYDMAGTCWPKTTVEQYHTFTSVYSGVFDIVLAILPWKIIWNLTINKREKLGALVAMSMGVFSGFIAFLRIISLKDISASSTTTVDIKVFGVAEPAVSIIAASIPILRPLVRKATASQERSIQFVQLSQIPEPGSRSLRSTKKGSDEVLVDYPSMQSEVVVGCKVFECNSVGSERQWGHRG</sequence>
<evidence type="ECO:0000256" key="1">
    <source>
        <dbReference type="ARBA" id="ARBA00004141"/>
    </source>
</evidence>
<evidence type="ECO:0000259" key="7">
    <source>
        <dbReference type="Pfam" id="PF20684"/>
    </source>
</evidence>